<dbReference type="AlphaFoldDB" id="A0A0G4MM48"/>
<evidence type="ECO:0000313" key="3">
    <source>
        <dbReference type="Proteomes" id="UP000044602"/>
    </source>
</evidence>
<dbReference type="GO" id="GO:0003676">
    <property type="term" value="F:nucleic acid binding"/>
    <property type="evidence" value="ECO:0007669"/>
    <property type="project" value="InterPro"/>
</dbReference>
<feature type="non-terminal residue" evidence="2">
    <location>
        <position position="1"/>
    </location>
</feature>
<feature type="non-terminal residue" evidence="2">
    <location>
        <position position="94"/>
    </location>
</feature>
<dbReference type="EMBL" id="CVQH01023512">
    <property type="protein sequence ID" value="CRK35281.1"/>
    <property type="molecule type" value="Genomic_DNA"/>
</dbReference>
<proteinExistence type="predicted"/>
<dbReference type="InterPro" id="IPR004871">
    <property type="entry name" value="RSE1/DDB1/CPSF1_C"/>
</dbReference>
<name>A0A0G4MM48_VERLO</name>
<dbReference type="Proteomes" id="UP000044602">
    <property type="component" value="Unassembled WGS sequence"/>
</dbReference>
<dbReference type="STRING" id="100787.A0A0G4MM48"/>
<accession>A0A0G4MM48</accession>
<protein>
    <recommendedName>
        <fullName evidence="1">RSE1/DDB1/CPSF1 C-terminal domain-containing protein</fullName>
    </recommendedName>
</protein>
<dbReference type="Gene3D" id="2.130.10.10">
    <property type="entry name" value="YVTN repeat-like/Quinoprotein amine dehydrogenase"/>
    <property type="match status" value="1"/>
</dbReference>
<dbReference type="Pfam" id="PF03178">
    <property type="entry name" value="CPSF_A"/>
    <property type="match status" value="1"/>
</dbReference>
<evidence type="ECO:0000313" key="2">
    <source>
        <dbReference type="EMBL" id="CRK35281.1"/>
    </source>
</evidence>
<feature type="domain" description="RSE1/DDB1/CPSF1 C-terminal" evidence="1">
    <location>
        <begin position="1"/>
        <end position="94"/>
    </location>
</feature>
<evidence type="ECO:0000259" key="1">
    <source>
        <dbReference type="Pfam" id="PF03178"/>
    </source>
</evidence>
<dbReference type="PANTHER" id="PTHR10644">
    <property type="entry name" value="DNA REPAIR/RNA PROCESSING CPSF FAMILY"/>
    <property type="match status" value="1"/>
</dbReference>
<dbReference type="InterPro" id="IPR050358">
    <property type="entry name" value="RSE1/DDB1/CFT1"/>
</dbReference>
<dbReference type="InterPro" id="IPR015943">
    <property type="entry name" value="WD40/YVTN_repeat-like_dom_sf"/>
</dbReference>
<dbReference type="GO" id="GO:0005634">
    <property type="term" value="C:nucleus"/>
    <property type="evidence" value="ECO:0007669"/>
    <property type="project" value="InterPro"/>
</dbReference>
<organism evidence="2 3">
    <name type="scientific">Verticillium longisporum</name>
    <name type="common">Verticillium dahliae var. longisporum</name>
    <dbReference type="NCBI Taxonomy" id="100787"/>
    <lineage>
        <taxon>Eukaryota</taxon>
        <taxon>Fungi</taxon>
        <taxon>Dikarya</taxon>
        <taxon>Ascomycota</taxon>
        <taxon>Pezizomycotina</taxon>
        <taxon>Sordariomycetes</taxon>
        <taxon>Hypocreomycetidae</taxon>
        <taxon>Glomerellales</taxon>
        <taxon>Plectosphaerellaceae</taxon>
        <taxon>Verticillium</taxon>
    </lineage>
</organism>
<gene>
    <name evidence="2" type="ORF">BN1708_019761</name>
</gene>
<keyword evidence="3" id="KW-1185">Reference proteome</keyword>
<sequence length="94" mass="10472">TVDLDNNEAAVSAAIVPFTSQDNESFLVVGTGKDMIVNPRQFTEGYIHIYRFSEDGRELEFIHKTKVEEPPTALLAFQGRLVAGVGKTLRIYDL</sequence>
<reference evidence="2 3" key="1">
    <citation type="submission" date="2015-05" db="EMBL/GenBank/DDBJ databases">
        <authorList>
            <person name="Wang D.B."/>
            <person name="Wang M."/>
        </authorList>
    </citation>
    <scope>NUCLEOTIDE SEQUENCE [LARGE SCALE GENOMIC DNA]</scope>
    <source>
        <strain evidence="2">VL1</strain>
    </source>
</reference>